<evidence type="ECO:0000256" key="1">
    <source>
        <dbReference type="SAM" id="MobiDB-lite"/>
    </source>
</evidence>
<feature type="region of interest" description="Disordered" evidence="1">
    <location>
        <begin position="151"/>
        <end position="176"/>
    </location>
</feature>
<name>A0A179I5P3_CORDF</name>
<gene>
    <name evidence="2" type="ORF">LLEC1_00526</name>
</gene>
<feature type="region of interest" description="Disordered" evidence="1">
    <location>
        <begin position="210"/>
        <end position="229"/>
    </location>
</feature>
<accession>A0A179I5P3</accession>
<evidence type="ECO:0000313" key="2">
    <source>
        <dbReference type="EMBL" id="OAQ97957.1"/>
    </source>
</evidence>
<protein>
    <submittedName>
        <fullName evidence="2">Uncharacterized protein</fullName>
    </submittedName>
</protein>
<dbReference type="OrthoDB" id="5151375at2759"/>
<dbReference type="AlphaFoldDB" id="A0A179I5P3"/>
<proteinExistence type="predicted"/>
<dbReference type="Proteomes" id="UP000243081">
    <property type="component" value="Unassembled WGS sequence"/>
</dbReference>
<feature type="region of interest" description="Disordered" evidence="1">
    <location>
        <begin position="281"/>
        <end position="308"/>
    </location>
</feature>
<dbReference type="EMBL" id="LUKN01003136">
    <property type="protein sequence ID" value="OAQ97957.1"/>
    <property type="molecule type" value="Genomic_DNA"/>
</dbReference>
<comment type="caution">
    <text evidence="2">The sequence shown here is derived from an EMBL/GenBank/DDBJ whole genome shotgun (WGS) entry which is preliminary data.</text>
</comment>
<evidence type="ECO:0000313" key="3">
    <source>
        <dbReference type="Proteomes" id="UP000243081"/>
    </source>
</evidence>
<sequence>MDRINTLLLNARERLGCSGLRNLGDLSQMRQETLEKRFTGAQHRLTVRNTLSIYTAWLWEKAFAMAPKDLHQVIEKWCMYLWGIGCTREMARVAWTQAQTMLGSMPVTRSAPQGTLHMKIGSSITNQFPTVPSSKRNLAVLEESADSDEHGVARTGHHAPSPCAKRHKSTHVGSGMNESPFRLPVPEFPPPVPFGRQDYLSLSPRTKIVNSHCPGHAARRTQEKSEPPWRQNSFKFNFGHPPRPSVGGSHWSPRQDAALKRSRRVENRPYAEMHRRPAAIKMEDRSPTPPPRVVSVGDGPAPPPPQMQKQMHKQSWQISNVQSQLSKQAKTSAPQAKAIVAPKMPDNSTKEVFSTKIGQSSTAKDDDVVEIQKQPTSVVAQAKPNKAPLPVKPAVLDQTAVAANNQSLSHFGMPEGVLKPANKENRPPDQSCIPSALVVTAQHSTQPHAQFHAHYHAPVHPPYYSQHYAQHFAQHQAFTLNSSGARVAPYPRMHNSPLPQQPMAVAQQGAEKPLVGYHPNVTRLFRRRSNVWVRQANRDVALDTWGDFSDPNRPQEYWHWEDYDPFNPLV</sequence>
<keyword evidence="3" id="KW-1185">Reference proteome</keyword>
<reference evidence="2 3" key="1">
    <citation type="submission" date="2016-03" db="EMBL/GenBank/DDBJ databases">
        <title>Fine-scale spatial genetic structure of a fungal parasite of coffee scale insects.</title>
        <authorList>
            <person name="Jackson D."/>
            <person name="Zemenick K.A."/>
            <person name="Malloure B."/>
            <person name="Quandt C.A."/>
            <person name="James T.Y."/>
        </authorList>
    </citation>
    <scope>NUCLEOTIDE SEQUENCE [LARGE SCALE GENOMIC DNA]</scope>
    <source>
        <strain evidence="2 3">UM487</strain>
    </source>
</reference>
<organism evidence="2 3">
    <name type="scientific">Cordyceps confragosa</name>
    <name type="common">Lecanicillium lecanii</name>
    <dbReference type="NCBI Taxonomy" id="2714763"/>
    <lineage>
        <taxon>Eukaryota</taxon>
        <taxon>Fungi</taxon>
        <taxon>Dikarya</taxon>
        <taxon>Ascomycota</taxon>
        <taxon>Pezizomycotina</taxon>
        <taxon>Sordariomycetes</taxon>
        <taxon>Hypocreomycetidae</taxon>
        <taxon>Hypocreales</taxon>
        <taxon>Cordycipitaceae</taxon>
        <taxon>Akanthomyces</taxon>
    </lineage>
</organism>